<feature type="compositionally biased region" description="Basic residues" evidence="1">
    <location>
        <begin position="159"/>
        <end position="173"/>
    </location>
</feature>
<reference evidence="2" key="1">
    <citation type="submission" date="2022-08" db="EMBL/GenBank/DDBJ databases">
        <authorList>
            <person name="Gutierrez-Valencia J."/>
        </authorList>
    </citation>
    <scope>NUCLEOTIDE SEQUENCE</scope>
</reference>
<gene>
    <name evidence="2" type="ORF">LITE_LOCUS26706</name>
</gene>
<dbReference type="AlphaFoldDB" id="A0AAV0M5A0"/>
<sequence length="231" mass="26085">MKRAHPSSSSKQEIGSKEGGEVHVSSPNITYHNNVSKQQPPLFPSVVHHHHHHDSPSSFNFGSGPVFNFSSPTHHYFRDGCSGWNVTWQADYSRRPTRESGSTATFPGDFLTLAPPATNNTTTTAAGGGYCNSSFRLNDPRHFQRTTEKSELDSSSLHSYHHHHHHRRRRHHQQQQQPAGVCQSQRGCSFFPHEVIDVEDERPSSVIMNNSNGTNQDHHHKHENVDLNLKL</sequence>
<proteinExistence type="predicted"/>
<feature type="region of interest" description="Disordered" evidence="1">
    <location>
        <begin position="144"/>
        <end position="182"/>
    </location>
</feature>
<evidence type="ECO:0000313" key="3">
    <source>
        <dbReference type="Proteomes" id="UP001154282"/>
    </source>
</evidence>
<feature type="region of interest" description="Disordered" evidence="1">
    <location>
        <begin position="208"/>
        <end position="231"/>
    </location>
</feature>
<name>A0AAV0M5A0_9ROSI</name>
<feature type="compositionally biased region" description="Polar residues" evidence="1">
    <location>
        <begin position="1"/>
        <end position="13"/>
    </location>
</feature>
<organism evidence="2 3">
    <name type="scientific">Linum tenue</name>
    <dbReference type="NCBI Taxonomy" id="586396"/>
    <lineage>
        <taxon>Eukaryota</taxon>
        <taxon>Viridiplantae</taxon>
        <taxon>Streptophyta</taxon>
        <taxon>Embryophyta</taxon>
        <taxon>Tracheophyta</taxon>
        <taxon>Spermatophyta</taxon>
        <taxon>Magnoliopsida</taxon>
        <taxon>eudicotyledons</taxon>
        <taxon>Gunneridae</taxon>
        <taxon>Pentapetalae</taxon>
        <taxon>rosids</taxon>
        <taxon>fabids</taxon>
        <taxon>Malpighiales</taxon>
        <taxon>Linaceae</taxon>
        <taxon>Linum</taxon>
    </lineage>
</organism>
<evidence type="ECO:0000256" key="1">
    <source>
        <dbReference type="SAM" id="MobiDB-lite"/>
    </source>
</evidence>
<dbReference type="EMBL" id="CAMGYJ010000007">
    <property type="protein sequence ID" value="CAI0441011.1"/>
    <property type="molecule type" value="Genomic_DNA"/>
</dbReference>
<feature type="region of interest" description="Disordered" evidence="1">
    <location>
        <begin position="1"/>
        <end position="57"/>
    </location>
</feature>
<comment type="caution">
    <text evidence="2">The sequence shown here is derived from an EMBL/GenBank/DDBJ whole genome shotgun (WGS) entry which is preliminary data.</text>
</comment>
<feature type="compositionally biased region" description="Polar residues" evidence="1">
    <location>
        <begin position="25"/>
        <end position="39"/>
    </location>
</feature>
<dbReference type="Proteomes" id="UP001154282">
    <property type="component" value="Unassembled WGS sequence"/>
</dbReference>
<protein>
    <submittedName>
        <fullName evidence="2">Uncharacterized protein</fullName>
    </submittedName>
</protein>
<accession>A0AAV0M5A0</accession>
<keyword evidence="3" id="KW-1185">Reference proteome</keyword>
<evidence type="ECO:0000313" key="2">
    <source>
        <dbReference type="EMBL" id="CAI0441011.1"/>
    </source>
</evidence>